<keyword evidence="5" id="KW-1185">Reference proteome</keyword>
<feature type="domain" description="PPM-type phosphatase" evidence="3">
    <location>
        <begin position="137"/>
        <end position="358"/>
    </location>
</feature>
<keyword evidence="1" id="KW-0378">Hydrolase</keyword>
<dbReference type="InterPro" id="IPR036457">
    <property type="entry name" value="PPM-type-like_dom_sf"/>
</dbReference>
<accession>A0ABP9J7M1</accession>
<name>A0ABP9J7M1_9ACTN</name>
<feature type="transmembrane region" description="Helical" evidence="2">
    <location>
        <begin position="88"/>
        <end position="106"/>
    </location>
</feature>
<evidence type="ECO:0000313" key="5">
    <source>
        <dbReference type="Proteomes" id="UP001501759"/>
    </source>
</evidence>
<protein>
    <submittedName>
        <fullName evidence="4">PP2C family protein-serine/threonine phosphatase</fullName>
    </submittedName>
</protein>
<gene>
    <name evidence="4" type="ORF">GCM10023335_55860</name>
</gene>
<organism evidence="4 5">
    <name type="scientific">Streptomyces siamensis</name>
    <dbReference type="NCBI Taxonomy" id="1274986"/>
    <lineage>
        <taxon>Bacteria</taxon>
        <taxon>Bacillati</taxon>
        <taxon>Actinomycetota</taxon>
        <taxon>Actinomycetes</taxon>
        <taxon>Kitasatosporales</taxon>
        <taxon>Streptomycetaceae</taxon>
        <taxon>Streptomyces</taxon>
    </lineage>
</organism>
<evidence type="ECO:0000256" key="1">
    <source>
        <dbReference type="ARBA" id="ARBA00022801"/>
    </source>
</evidence>
<feature type="transmembrane region" description="Helical" evidence="2">
    <location>
        <begin position="55"/>
        <end position="76"/>
    </location>
</feature>
<keyword evidence="2" id="KW-0472">Membrane</keyword>
<dbReference type="Pfam" id="PF07228">
    <property type="entry name" value="SpoIIE"/>
    <property type="match status" value="1"/>
</dbReference>
<evidence type="ECO:0000259" key="3">
    <source>
        <dbReference type="SMART" id="SM00331"/>
    </source>
</evidence>
<comment type="caution">
    <text evidence="4">The sequence shown here is derived from an EMBL/GenBank/DDBJ whole genome shotgun (WGS) entry which is preliminary data.</text>
</comment>
<dbReference type="PANTHER" id="PTHR43156">
    <property type="entry name" value="STAGE II SPORULATION PROTEIN E-RELATED"/>
    <property type="match status" value="1"/>
</dbReference>
<evidence type="ECO:0000313" key="4">
    <source>
        <dbReference type="EMBL" id="GAA5023251.1"/>
    </source>
</evidence>
<sequence>MARVAVWQRLGRWRRLLPAVLLFAAVVIDFFTPPTLSAAALYAAAVLTAAPLLSLRGTIVTGVTAFLLDLAMFGYFGYHASATEISELSMVATVAAIAVFLNRLLYHLQTQLRSARDIAVAVQRAVLPDPPKVHGPLRFAARYEAAQSDAQIGGDLYTVVDTPFGMRCVIGDVRGKGLEAVRAVAAGIGTFREAALQEPSLTRLVERLERAVALEAQQSGNLTELEGFITGVVAEVPPHGGEVRLVNRGHPPPALFLADTVRYVEPSQPALPLGMAALATSPVCIDTVAFPQGATLLLYTDGLTEARDENGAFYDPADRFTASRHTSPDTLLDALLADVHTHTGGRRTDDMALLAITHTPENHDDAEEN</sequence>
<keyword evidence="2" id="KW-0812">Transmembrane</keyword>
<dbReference type="Gene3D" id="3.60.40.10">
    <property type="entry name" value="PPM-type phosphatase domain"/>
    <property type="match status" value="1"/>
</dbReference>
<proteinExistence type="predicted"/>
<dbReference type="PANTHER" id="PTHR43156:SF2">
    <property type="entry name" value="STAGE II SPORULATION PROTEIN E"/>
    <property type="match status" value="1"/>
</dbReference>
<evidence type="ECO:0000256" key="2">
    <source>
        <dbReference type="SAM" id="Phobius"/>
    </source>
</evidence>
<dbReference type="SMART" id="SM00331">
    <property type="entry name" value="PP2C_SIG"/>
    <property type="match status" value="1"/>
</dbReference>
<reference evidence="5" key="1">
    <citation type="journal article" date="2019" name="Int. J. Syst. Evol. Microbiol.">
        <title>The Global Catalogue of Microorganisms (GCM) 10K type strain sequencing project: providing services to taxonomists for standard genome sequencing and annotation.</title>
        <authorList>
            <consortium name="The Broad Institute Genomics Platform"/>
            <consortium name="The Broad Institute Genome Sequencing Center for Infectious Disease"/>
            <person name="Wu L."/>
            <person name="Ma J."/>
        </authorList>
    </citation>
    <scope>NUCLEOTIDE SEQUENCE [LARGE SCALE GENOMIC DNA]</scope>
    <source>
        <strain evidence="5">JCM 18409</strain>
    </source>
</reference>
<keyword evidence="2" id="KW-1133">Transmembrane helix</keyword>
<dbReference type="InterPro" id="IPR001932">
    <property type="entry name" value="PPM-type_phosphatase-like_dom"/>
</dbReference>
<dbReference type="InterPro" id="IPR052016">
    <property type="entry name" value="Bact_Sigma-Reg"/>
</dbReference>
<dbReference type="EMBL" id="BAABKB010000023">
    <property type="protein sequence ID" value="GAA5023251.1"/>
    <property type="molecule type" value="Genomic_DNA"/>
</dbReference>
<dbReference type="Proteomes" id="UP001501759">
    <property type="component" value="Unassembled WGS sequence"/>
</dbReference>